<dbReference type="OrthoDB" id="88801at2759"/>
<keyword evidence="2" id="KW-1185">Reference proteome</keyword>
<proteinExistence type="predicted"/>
<organism evidence="1 2">
    <name type="scientific">Catenaria anguillulae PL171</name>
    <dbReference type="NCBI Taxonomy" id="765915"/>
    <lineage>
        <taxon>Eukaryota</taxon>
        <taxon>Fungi</taxon>
        <taxon>Fungi incertae sedis</taxon>
        <taxon>Blastocladiomycota</taxon>
        <taxon>Blastocladiomycetes</taxon>
        <taxon>Blastocladiales</taxon>
        <taxon>Catenariaceae</taxon>
        <taxon>Catenaria</taxon>
    </lineage>
</organism>
<accession>A0A1Y2H7L0</accession>
<dbReference type="SUPFAM" id="SSF48403">
    <property type="entry name" value="Ankyrin repeat"/>
    <property type="match status" value="1"/>
</dbReference>
<name>A0A1Y2H7L0_9FUNG</name>
<sequence length="311" mass="36201">MTCLAQNTQDLIHGFAHNLDHTRAILEGYINTYPAMAPWREYLTMKPMERFESLYPIDRACEWRDMHFMDWWFKNNIPIDYMYTNAAIDAILANGDTTFLELMVQNKFPMVHSAQGINSALANGHISILDKFLDIVPNNILTTSKAFEFHNGVLHALAKSNVHSAEWFFTFFGHSDIHIQDALHSAIDSNNPDTLEWVFTNEFQFQTIKTIELIPLICNAAKYGNTAMLQVLKDNIPEFALHYQFQLHSSRDIEEYPCETATYHGHVNVLEWLKVNELDFDFGHMGYNHVQFLAHGCDLMLQWWFVYLQQQ</sequence>
<dbReference type="EMBL" id="MCFL01000116">
    <property type="protein sequence ID" value="ORZ29941.1"/>
    <property type="molecule type" value="Genomic_DNA"/>
</dbReference>
<evidence type="ECO:0008006" key="3">
    <source>
        <dbReference type="Google" id="ProtNLM"/>
    </source>
</evidence>
<protein>
    <recommendedName>
        <fullName evidence="3">Ankyrin repeat-containing domain protein</fullName>
    </recommendedName>
</protein>
<dbReference type="Proteomes" id="UP000193411">
    <property type="component" value="Unassembled WGS sequence"/>
</dbReference>
<dbReference type="AlphaFoldDB" id="A0A1Y2H7L0"/>
<reference evidence="1 2" key="1">
    <citation type="submission" date="2016-07" db="EMBL/GenBank/DDBJ databases">
        <title>Pervasive Adenine N6-methylation of Active Genes in Fungi.</title>
        <authorList>
            <consortium name="DOE Joint Genome Institute"/>
            <person name="Mondo S.J."/>
            <person name="Dannebaum R.O."/>
            <person name="Kuo R.C."/>
            <person name="Labutti K."/>
            <person name="Haridas S."/>
            <person name="Kuo A."/>
            <person name="Salamov A."/>
            <person name="Ahrendt S.R."/>
            <person name="Lipzen A."/>
            <person name="Sullivan W."/>
            <person name="Andreopoulos W.B."/>
            <person name="Clum A."/>
            <person name="Lindquist E."/>
            <person name="Daum C."/>
            <person name="Ramamoorthy G.K."/>
            <person name="Gryganskyi A."/>
            <person name="Culley D."/>
            <person name="Magnuson J.K."/>
            <person name="James T.Y."/>
            <person name="O'Malley M.A."/>
            <person name="Stajich J.E."/>
            <person name="Spatafora J.W."/>
            <person name="Visel A."/>
            <person name="Grigoriev I.V."/>
        </authorList>
    </citation>
    <scope>NUCLEOTIDE SEQUENCE [LARGE SCALE GENOMIC DNA]</scope>
    <source>
        <strain evidence="1 2">PL171</strain>
    </source>
</reference>
<dbReference type="Gene3D" id="1.25.40.20">
    <property type="entry name" value="Ankyrin repeat-containing domain"/>
    <property type="match status" value="1"/>
</dbReference>
<comment type="caution">
    <text evidence="1">The sequence shown here is derived from an EMBL/GenBank/DDBJ whole genome shotgun (WGS) entry which is preliminary data.</text>
</comment>
<gene>
    <name evidence="1" type="ORF">BCR44DRAFT_47162</name>
</gene>
<evidence type="ECO:0000313" key="2">
    <source>
        <dbReference type="Proteomes" id="UP000193411"/>
    </source>
</evidence>
<dbReference type="InterPro" id="IPR036770">
    <property type="entry name" value="Ankyrin_rpt-contain_sf"/>
</dbReference>
<evidence type="ECO:0000313" key="1">
    <source>
        <dbReference type="EMBL" id="ORZ29941.1"/>
    </source>
</evidence>